<dbReference type="EMBL" id="HBGR01010797">
    <property type="protein sequence ID" value="CAD9388657.1"/>
    <property type="molecule type" value="Transcribed_RNA"/>
</dbReference>
<feature type="region of interest" description="Disordered" evidence="1">
    <location>
        <begin position="1"/>
        <end position="60"/>
    </location>
</feature>
<accession>A0A7S2B7N5</accession>
<keyword evidence="2" id="KW-0472">Membrane</keyword>
<evidence type="ECO:0000256" key="2">
    <source>
        <dbReference type="SAM" id="Phobius"/>
    </source>
</evidence>
<organism evidence="3">
    <name type="scientific">Pycnococcus provasolii</name>
    <dbReference type="NCBI Taxonomy" id="41880"/>
    <lineage>
        <taxon>Eukaryota</taxon>
        <taxon>Viridiplantae</taxon>
        <taxon>Chlorophyta</taxon>
        <taxon>Pseudoscourfieldiophyceae</taxon>
        <taxon>Pseudoscourfieldiales</taxon>
        <taxon>Pycnococcaceae</taxon>
        <taxon>Pycnococcus</taxon>
    </lineage>
</organism>
<reference evidence="3" key="1">
    <citation type="submission" date="2021-01" db="EMBL/GenBank/DDBJ databases">
        <authorList>
            <person name="Corre E."/>
            <person name="Pelletier E."/>
            <person name="Niang G."/>
            <person name="Scheremetjew M."/>
            <person name="Finn R."/>
            <person name="Kale V."/>
            <person name="Holt S."/>
            <person name="Cochrane G."/>
            <person name="Meng A."/>
            <person name="Brown T."/>
            <person name="Cohen L."/>
        </authorList>
    </citation>
    <scope>NUCLEOTIDE SEQUENCE</scope>
    <source>
        <strain evidence="3">RCC733</strain>
    </source>
</reference>
<protein>
    <submittedName>
        <fullName evidence="3">Uncharacterized protein</fullName>
    </submittedName>
</protein>
<gene>
    <name evidence="3" type="ORF">PPRO1471_LOCUS7145</name>
</gene>
<evidence type="ECO:0000256" key="1">
    <source>
        <dbReference type="SAM" id="MobiDB-lite"/>
    </source>
</evidence>
<feature type="transmembrane region" description="Helical" evidence="2">
    <location>
        <begin position="74"/>
        <end position="94"/>
    </location>
</feature>
<name>A0A7S2B7N5_9CHLO</name>
<proteinExistence type="predicted"/>
<dbReference type="AlphaFoldDB" id="A0A7S2B7N5"/>
<evidence type="ECO:0000313" key="3">
    <source>
        <dbReference type="EMBL" id="CAD9388657.1"/>
    </source>
</evidence>
<keyword evidence="2" id="KW-0812">Transmembrane</keyword>
<feature type="compositionally biased region" description="Low complexity" evidence="1">
    <location>
        <begin position="34"/>
        <end position="44"/>
    </location>
</feature>
<feature type="compositionally biased region" description="Basic residues" evidence="1">
    <location>
        <begin position="1"/>
        <end position="10"/>
    </location>
</feature>
<keyword evidence="2" id="KW-1133">Transmembrane helix</keyword>
<sequence>MAPSLLRKRAPGGGNTTTPVGGVTFEHEDDDDATTTTKTTTPTMNKKKGRRDRAADADAPRGAAMWWRTLQAKAMDVLMVLIPVALAALVGVFLKKVIEHQVHKYGGFDEDGNAMYNARLLAMGAKDDGMMARFVAWIIDPWNTHKN</sequence>